<dbReference type="AlphaFoldDB" id="A0A1W2EEB9"/>
<gene>
    <name evidence="2" type="ORF">SAMN06297251_12461</name>
</gene>
<proteinExistence type="predicted"/>
<dbReference type="RefSeq" id="WP_084412187.1">
    <property type="nucleotide sequence ID" value="NZ_FWXR01000024.1"/>
</dbReference>
<dbReference type="Proteomes" id="UP000192656">
    <property type="component" value="Unassembled WGS sequence"/>
</dbReference>
<sequence>MSGLVVIDTNVAVLLAVGLVDIRIIKRHKRLQKYDEIDFRNLINLIGQFSELIFIPNTLTETSNIVRYLGEPDRSIVSEKLAEMASNHQEIFISSQSAAGRREFVRLGLADSALLIMAENGASLITDDAALYEAAVRSGYAAINFTHVQAARPDFP</sequence>
<keyword evidence="1" id="KW-1133">Transmembrane helix</keyword>
<dbReference type="InterPro" id="IPR059192">
    <property type="entry name" value="PIN_19"/>
</dbReference>
<keyword evidence="3" id="KW-1185">Reference proteome</keyword>
<organism evidence="2 3">
    <name type="scientific">Fulvimarina manganoxydans</name>
    <dbReference type="NCBI Taxonomy" id="937218"/>
    <lineage>
        <taxon>Bacteria</taxon>
        <taxon>Pseudomonadati</taxon>
        <taxon>Pseudomonadota</taxon>
        <taxon>Alphaproteobacteria</taxon>
        <taxon>Hyphomicrobiales</taxon>
        <taxon>Aurantimonadaceae</taxon>
        <taxon>Fulvimarina</taxon>
    </lineage>
</organism>
<dbReference type="CDD" id="cd18702">
    <property type="entry name" value="PIN_VapC_like"/>
    <property type="match status" value="1"/>
</dbReference>
<dbReference type="EMBL" id="FWXR01000024">
    <property type="protein sequence ID" value="SMD08094.1"/>
    <property type="molecule type" value="Genomic_DNA"/>
</dbReference>
<feature type="transmembrane region" description="Helical" evidence="1">
    <location>
        <begin position="6"/>
        <end position="25"/>
    </location>
</feature>
<accession>A0A1W2EEB9</accession>
<dbReference type="STRING" id="937218.SAMN06297251_12461"/>
<evidence type="ECO:0000256" key="1">
    <source>
        <dbReference type="SAM" id="Phobius"/>
    </source>
</evidence>
<protein>
    <recommendedName>
        <fullName evidence="4">PIN domain-containing protein</fullName>
    </recommendedName>
</protein>
<name>A0A1W2EEB9_9HYPH</name>
<dbReference type="OrthoDB" id="8115555at2"/>
<evidence type="ECO:0000313" key="2">
    <source>
        <dbReference type="EMBL" id="SMD08094.1"/>
    </source>
</evidence>
<reference evidence="2 3" key="1">
    <citation type="submission" date="2017-04" db="EMBL/GenBank/DDBJ databases">
        <authorList>
            <person name="Afonso C.L."/>
            <person name="Miller P.J."/>
            <person name="Scott M.A."/>
            <person name="Spackman E."/>
            <person name="Goraichik I."/>
            <person name="Dimitrov K.M."/>
            <person name="Suarez D.L."/>
            <person name="Swayne D.E."/>
        </authorList>
    </citation>
    <scope>NUCLEOTIDE SEQUENCE [LARGE SCALE GENOMIC DNA]</scope>
    <source>
        <strain evidence="2 3">CGMCC 1.10972</strain>
    </source>
</reference>
<keyword evidence="1" id="KW-0472">Membrane</keyword>
<evidence type="ECO:0008006" key="4">
    <source>
        <dbReference type="Google" id="ProtNLM"/>
    </source>
</evidence>
<keyword evidence="1" id="KW-0812">Transmembrane</keyword>
<evidence type="ECO:0000313" key="3">
    <source>
        <dbReference type="Proteomes" id="UP000192656"/>
    </source>
</evidence>